<organism evidence="2 3">
    <name type="scientific">Porphyra umbilicalis</name>
    <name type="common">Purple laver</name>
    <name type="synonym">Red alga</name>
    <dbReference type="NCBI Taxonomy" id="2786"/>
    <lineage>
        <taxon>Eukaryota</taxon>
        <taxon>Rhodophyta</taxon>
        <taxon>Bangiophyceae</taxon>
        <taxon>Bangiales</taxon>
        <taxon>Bangiaceae</taxon>
        <taxon>Porphyra</taxon>
    </lineage>
</organism>
<reference evidence="2 3" key="1">
    <citation type="submission" date="2017-03" db="EMBL/GenBank/DDBJ databases">
        <title>WGS assembly of Porphyra umbilicalis.</title>
        <authorList>
            <person name="Brawley S.H."/>
            <person name="Blouin N.A."/>
            <person name="Ficko-Blean E."/>
            <person name="Wheeler G.L."/>
            <person name="Lohr M."/>
            <person name="Goodson H.V."/>
            <person name="Jenkins J.W."/>
            <person name="Blaby-Haas C.E."/>
            <person name="Helliwell K.E."/>
            <person name="Chan C."/>
            <person name="Marriage T."/>
            <person name="Bhattacharya D."/>
            <person name="Klein A.S."/>
            <person name="Badis Y."/>
            <person name="Brodie J."/>
            <person name="Cao Y."/>
            <person name="Collen J."/>
            <person name="Dittami S.M."/>
            <person name="Gachon C.M."/>
            <person name="Green B.R."/>
            <person name="Karpowicz S."/>
            <person name="Kim J.W."/>
            <person name="Kudahl U."/>
            <person name="Lin S."/>
            <person name="Michel G."/>
            <person name="Mittag M."/>
            <person name="Olson B.J."/>
            <person name="Pangilinan J."/>
            <person name="Peng Y."/>
            <person name="Qiu H."/>
            <person name="Shu S."/>
            <person name="Singer J.T."/>
            <person name="Smith A.G."/>
            <person name="Sprecher B.N."/>
            <person name="Wagner V."/>
            <person name="Wang W."/>
            <person name="Wang Z.-Y."/>
            <person name="Yan J."/>
            <person name="Yarish C."/>
            <person name="Zoeuner-Riek S."/>
            <person name="Zhuang Y."/>
            <person name="Zou Y."/>
            <person name="Lindquist E.A."/>
            <person name="Grimwood J."/>
            <person name="Barry K."/>
            <person name="Rokhsar D.S."/>
            <person name="Schmutz J."/>
            <person name="Stiller J.W."/>
            <person name="Grossman A.R."/>
            <person name="Prochnik S.E."/>
        </authorList>
    </citation>
    <scope>NUCLEOTIDE SEQUENCE [LARGE SCALE GENOMIC DNA]</scope>
    <source>
        <strain evidence="2">4086291</strain>
    </source>
</reference>
<evidence type="ECO:0000256" key="1">
    <source>
        <dbReference type="SAM" id="MobiDB-lite"/>
    </source>
</evidence>
<dbReference type="EMBL" id="KV919022">
    <property type="protein sequence ID" value="OSX73056.1"/>
    <property type="molecule type" value="Genomic_DNA"/>
</dbReference>
<feature type="region of interest" description="Disordered" evidence="1">
    <location>
        <begin position="136"/>
        <end position="168"/>
    </location>
</feature>
<sequence>DEVVTLHIVTDVHRDLLGAASLGPFTLPPTSRGVFHRRTGEMLSLVSAAAPAESPMARLLLSEHHRPMPDGSLTHTVTSFGVRPGGRIDILTRSRSVVLSSVAASPPSFPPTDGVTALAAAMQLLCGSHGLAYSPRRRPCHSSSHASARHWRPPSAYGGWPRRRSSRP</sequence>
<protein>
    <submittedName>
        <fullName evidence="2">Uncharacterized protein</fullName>
    </submittedName>
</protein>
<proteinExistence type="predicted"/>
<evidence type="ECO:0000313" key="2">
    <source>
        <dbReference type="EMBL" id="OSX73056.1"/>
    </source>
</evidence>
<keyword evidence="3" id="KW-1185">Reference proteome</keyword>
<feature type="non-terminal residue" evidence="2">
    <location>
        <position position="1"/>
    </location>
</feature>
<gene>
    <name evidence="2" type="ORF">BU14_0382s0017</name>
</gene>
<dbReference type="Proteomes" id="UP000218209">
    <property type="component" value="Unassembled WGS sequence"/>
</dbReference>
<accession>A0A1X6NX22</accession>
<dbReference type="AlphaFoldDB" id="A0A1X6NX22"/>
<evidence type="ECO:0000313" key="3">
    <source>
        <dbReference type="Proteomes" id="UP000218209"/>
    </source>
</evidence>
<name>A0A1X6NX22_PORUM</name>